<dbReference type="Gene3D" id="1.10.30.50">
    <property type="match status" value="1"/>
</dbReference>
<feature type="domain" description="HNH nuclease" evidence="2">
    <location>
        <begin position="292"/>
        <end position="344"/>
    </location>
</feature>
<gene>
    <name evidence="3" type="ORF">ACFPCV_28650</name>
</gene>
<dbReference type="SMART" id="SM00507">
    <property type="entry name" value="HNHc"/>
    <property type="match status" value="1"/>
</dbReference>
<evidence type="ECO:0000259" key="2">
    <source>
        <dbReference type="SMART" id="SM00507"/>
    </source>
</evidence>
<organism evidence="3 4">
    <name type="scientific">Actinophytocola glycyrrhizae</name>
    <dbReference type="NCBI Taxonomy" id="2044873"/>
    <lineage>
        <taxon>Bacteria</taxon>
        <taxon>Bacillati</taxon>
        <taxon>Actinomycetota</taxon>
        <taxon>Actinomycetes</taxon>
        <taxon>Pseudonocardiales</taxon>
        <taxon>Pseudonocardiaceae</taxon>
    </lineage>
</organism>
<proteinExistence type="predicted"/>
<dbReference type="InterPro" id="IPR003870">
    <property type="entry name" value="DUF222"/>
</dbReference>
<feature type="region of interest" description="Disordered" evidence="1">
    <location>
        <begin position="358"/>
        <end position="393"/>
    </location>
</feature>
<dbReference type="CDD" id="cd00085">
    <property type="entry name" value="HNHc"/>
    <property type="match status" value="1"/>
</dbReference>
<protein>
    <submittedName>
        <fullName evidence="3">DUF222 domain-containing protein</fullName>
    </submittedName>
</protein>
<dbReference type="RefSeq" id="WP_378059484.1">
    <property type="nucleotide sequence ID" value="NZ_JBHSIS010000020.1"/>
</dbReference>
<keyword evidence="4" id="KW-1185">Reference proteome</keyword>
<comment type="caution">
    <text evidence="3">The sequence shown here is derived from an EMBL/GenBank/DDBJ whole genome shotgun (WGS) entry which is preliminary data.</text>
</comment>
<name>A0ABV9SAX0_9PSEU</name>
<dbReference type="Pfam" id="PF02720">
    <property type="entry name" value="DUF222"/>
    <property type="match status" value="1"/>
</dbReference>
<evidence type="ECO:0000256" key="1">
    <source>
        <dbReference type="SAM" id="MobiDB-lite"/>
    </source>
</evidence>
<evidence type="ECO:0000313" key="3">
    <source>
        <dbReference type="EMBL" id="MFC4857485.1"/>
    </source>
</evidence>
<accession>A0ABV9SAX0</accession>
<reference evidence="4" key="1">
    <citation type="journal article" date="2019" name="Int. J. Syst. Evol. Microbiol.">
        <title>The Global Catalogue of Microorganisms (GCM) 10K type strain sequencing project: providing services to taxonomists for standard genome sequencing and annotation.</title>
        <authorList>
            <consortium name="The Broad Institute Genomics Platform"/>
            <consortium name="The Broad Institute Genome Sequencing Center for Infectious Disease"/>
            <person name="Wu L."/>
            <person name="Ma J."/>
        </authorList>
    </citation>
    <scope>NUCLEOTIDE SEQUENCE [LARGE SCALE GENOMIC DNA]</scope>
    <source>
        <strain evidence="4">ZS-22-S1</strain>
    </source>
</reference>
<dbReference type="EMBL" id="JBHSIS010000020">
    <property type="protein sequence ID" value="MFC4857485.1"/>
    <property type="molecule type" value="Genomic_DNA"/>
</dbReference>
<dbReference type="InterPro" id="IPR003615">
    <property type="entry name" value="HNH_nuc"/>
</dbReference>
<sequence length="418" mass="45803">MSIEEMSPPQLLAELRAVAAERARLDAREVRLLARFSALRTDLARGVDYASDEVAAELAWTPVAASRRVGIAVAMTDRLPDTVRALECGVLDLQKSSVIAEYTRVLDDAKAAVVEAAVLKFAPGRTVRQIRDKLAREILKVDPEGAETRRQRAVQDTFVRFRPCPDGMAELLVHDRAENLRPTYDLLTAAARRAKAAGNPASTGELRAQALRDLVLGSRRERVVTELRITVPASALAGASRLPVEIHGYGPATVQTLHELATSGNVFWRRIVTDPMTGAVLDIGRRRRHTWALGEHVRTRDRHCVFPGCTRTAEDSQIDHTTDHAHGGPTAEANLGVLCQHHNLMKQATTWRLHQPEPGRFVWTSPTGTTHHVTPEPLTEPDEQSVTSPGESSAAIVALDRGDEAAARWPVLDRRGAA</sequence>
<evidence type="ECO:0000313" key="4">
    <source>
        <dbReference type="Proteomes" id="UP001595859"/>
    </source>
</evidence>
<dbReference type="Proteomes" id="UP001595859">
    <property type="component" value="Unassembled WGS sequence"/>
</dbReference>